<dbReference type="EMBL" id="AF293453">
    <property type="protein sequence ID" value="AAP82280.1"/>
    <property type="molecule type" value="Genomic_DNA"/>
</dbReference>
<keyword evidence="3" id="KW-0067">ATP-binding</keyword>
<proteinExistence type="evidence at transcript level"/>
<dbReference type="PROSITE" id="PS00486">
    <property type="entry name" value="DNA_MISMATCH_REPAIR_2"/>
    <property type="match status" value="1"/>
</dbReference>
<feature type="region of interest" description="Disordered" evidence="5">
    <location>
        <begin position="168"/>
        <end position="187"/>
    </location>
</feature>
<dbReference type="InterPro" id="IPR000432">
    <property type="entry name" value="DNA_mismatch_repair_MutS_C"/>
</dbReference>
<evidence type="ECO:0000256" key="4">
    <source>
        <dbReference type="ARBA" id="ARBA00023125"/>
    </source>
</evidence>
<dbReference type="Pfam" id="PF00488">
    <property type="entry name" value="MutS_V"/>
    <property type="match status" value="1"/>
</dbReference>
<feature type="domain" description="DNA mismatch repair proteins mutS family" evidence="6">
    <location>
        <begin position="730"/>
        <end position="746"/>
    </location>
</feature>
<dbReference type="SMART" id="SM00533">
    <property type="entry name" value="MUTSd"/>
    <property type="match status" value="1"/>
</dbReference>
<comment type="similarity">
    <text evidence="1">Belongs to the DNA mismatch repair MutS family.</text>
</comment>
<dbReference type="GO" id="GO:0030983">
    <property type="term" value="F:mismatched DNA binding"/>
    <property type="evidence" value="ECO:0007669"/>
    <property type="project" value="InterPro"/>
</dbReference>
<evidence type="ECO:0000256" key="2">
    <source>
        <dbReference type="ARBA" id="ARBA00022741"/>
    </source>
</evidence>
<dbReference type="SMART" id="SM00534">
    <property type="entry name" value="MUTSac"/>
    <property type="match status" value="1"/>
</dbReference>
<dbReference type="PANTHER" id="PTHR11361:SF20">
    <property type="entry name" value="MUTS PROTEIN HOMOLOG 5"/>
    <property type="match status" value="1"/>
</dbReference>
<evidence type="ECO:0000313" key="8">
    <source>
        <dbReference type="EMBL" id="AAP97415.1"/>
    </source>
</evidence>
<evidence type="ECO:0000256" key="5">
    <source>
        <dbReference type="SAM" id="MobiDB-lite"/>
    </source>
</evidence>
<name>Q7Z7S7_COPCI</name>
<organism evidence="7">
    <name type="scientific">Coprinopsis cinerea</name>
    <name type="common">Inky cap fungus</name>
    <name type="synonym">Hormographiella aspergillata</name>
    <dbReference type="NCBI Taxonomy" id="5346"/>
    <lineage>
        <taxon>Eukaryota</taxon>
        <taxon>Fungi</taxon>
        <taxon>Dikarya</taxon>
        <taxon>Basidiomycota</taxon>
        <taxon>Agaricomycotina</taxon>
        <taxon>Agaricomycetes</taxon>
        <taxon>Agaricomycetidae</taxon>
        <taxon>Agaricales</taxon>
        <taxon>Agaricineae</taxon>
        <taxon>Psathyrellaceae</taxon>
        <taxon>Coprinopsis</taxon>
    </lineage>
</organism>
<dbReference type="InterPro" id="IPR036187">
    <property type="entry name" value="DNA_mismatch_repair_MutS_sf"/>
</dbReference>
<dbReference type="CDD" id="cd03281">
    <property type="entry name" value="ABC_MSH5_euk"/>
    <property type="match status" value="1"/>
</dbReference>
<dbReference type="Gene3D" id="3.40.50.300">
    <property type="entry name" value="P-loop containing nucleotide triphosphate hydrolases"/>
    <property type="match status" value="1"/>
</dbReference>
<dbReference type="Gene3D" id="1.10.1420.10">
    <property type="match status" value="2"/>
</dbReference>
<dbReference type="PANTHER" id="PTHR11361">
    <property type="entry name" value="DNA MISMATCH REPAIR PROTEIN MUTS FAMILY MEMBER"/>
    <property type="match status" value="1"/>
</dbReference>
<evidence type="ECO:0000259" key="6">
    <source>
        <dbReference type="PROSITE" id="PS00486"/>
    </source>
</evidence>
<dbReference type="AlphaFoldDB" id="Q7Z7S7"/>
<dbReference type="SUPFAM" id="SSF48334">
    <property type="entry name" value="DNA repair protein MutS, domain III"/>
    <property type="match status" value="1"/>
</dbReference>
<dbReference type="EMBL" id="AY334360">
    <property type="protein sequence ID" value="AAP97415.1"/>
    <property type="molecule type" value="mRNA"/>
</dbReference>
<feature type="compositionally biased region" description="Acidic residues" evidence="5">
    <location>
        <begin position="45"/>
        <end position="58"/>
    </location>
</feature>
<evidence type="ECO:0000313" key="7">
    <source>
        <dbReference type="EMBL" id="AAP82280.1"/>
    </source>
</evidence>
<accession>Q7Z7S7</accession>
<keyword evidence="2" id="KW-0547">Nucleotide-binding</keyword>
<dbReference type="VEuPathDB" id="FungiDB:CC1G_14982"/>
<dbReference type="VEuPathDB" id="FungiDB:CC2G_012769"/>
<dbReference type="Pfam" id="PF05192">
    <property type="entry name" value="MutS_III"/>
    <property type="match status" value="1"/>
</dbReference>
<dbReference type="GO" id="GO:0051026">
    <property type="term" value="P:chiasma assembly"/>
    <property type="evidence" value="ECO:0007669"/>
    <property type="project" value="TreeGrafter"/>
</dbReference>
<dbReference type="InterPro" id="IPR045076">
    <property type="entry name" value="MutS"/>
</dbReference>
<dbReference type="InterPro" id="IPR007696">
    <property type="entry name" value="DNA_mismatch_repair_MutS_core"/>
</dbReference>
<dbReference type="GO" id="GO:0005634">
    <property type="term" value="C:nucleus"/>
    <property type="evidence" value="ECO:0007669"/>
    <property type="project" value="TreeGrafter"/>
</dbReference>
<protein>
    <submittedName>
        <fullName evidence="7 8">MSH5</fullName>
    </submittedName>
</protein>
<keyword evidence="4" id="KW-0238">DNA-binding</keyword>
<dbReference type="SUPFAM" id="SSF52540">
    <property type="entry name" value="P-loop containing nucleoside triphosphate hydrolases"/>
    <property type="match status" value="1"/>
</dbReference>
<dbReference type="GO" id="GO:0006298">
    <property type="term" value="P:mismatch repair"/>
    <property type="evidence" value="ECO:0007669"/>
    <property type="project" value="InterPro"/>
</dbReference>
<dbReference type="VEuPathDB" id="FungiDB:CC1G_14983"/>
<feature type="region of interest" description="Disordered" evidence="5">
    <location>
        <begin position="1"/>
        <end position="62"/>
    </location>
</feature>
<sequence length="930" mass="103608">MPPKRRRQRQMSVASNVDEADDSSSELAPDKKKVRWKGSSRQSNDDDEDSSSGEEEENSTTSEQICLAAFCTHGRVGVAYYEPVKGVIHVLEDTQETVHFDLTRLLLEQIQPDIVLTSSKSEDAFIDVLRDHMDATGGLFQIRPFKEFSPKRGRERLMSLSRLSELPVENDGPDLTMSDPDSHSSRSRNAYDFMRRQGHDTDPTAQRWNAAIRLANFTSAETSPFCVSSIGSLIDHLVRQRAASDFDGDGINDLDIRDIQTLAVDQVMHINSDALLSLQVFETESHASVHSDKTKEGLSLYGILNSTKTNLGRQLLRTWLLRPSLSISTITSRQDAVACFMRPENITTANLMHNHLKGIKNMPKILKALTSGRAQLSDWQGFVKFTFHTTMLRDALSELHGAADVQIVKKLISALDVATFKETGGKVNDTIDWEESTNAERVCVRPRIDEELDNWKHAYHGIDSVLSTVAEQISQTVSPDIAPSLNVVYFPQLGYLICVPMRQEWQAGGTPAVEGWTFQFSSEAHVYFKSQEMHDMDIHIGDLHSTIVDRELEIIQELLEEMLTHTEAMSNACDVCAELDCLLSLAQASRTNNYVRPEIVQDSVIEIVGGRHPLHEQILDAFVANDARLVGGAGLNSQPEGLEDEDDWNSILLCTGANACGKSVYMKQIALIQIMAQIGCFVPAERATLGIVDKIFTRVSTRESVSKAQSAFMIDLNQVSLALRNCTPRSLILLDEFGKGTLSTDGAGLFCGVLMHLLERGPACPMVLVATHFHEVFTRDLLDVENLPITCCHMQVMFTLDSDSVCESDVESVRGSVVHVGPRDKITYLYRVARGLSADSHAAQCAAMFGIPARIVSRAQHVSNLISQHEIVQLLDEEITEKEKEDLLDAEAVCKRFLEWDLDDHEGVDVKARLRWVLGMVEEGQEQQDE</sequence>
<dbReference type="VEuPathDB" id="FungiDB:CC1G_14981"/>
<evidence type="ECO:0000256" key="1">
    <source>
        <dbReference type="ARBA" id="ARBA00006271"/>
    </source>
</evidence>
<gene>
    <name evidence="7" type="primary">msh5</name>
</gene>
<dbReference type="GO" id="GO:0005524">
    <property type="term" value="F:ATP binding"/>
    <property type="evidence" value="ECO:0007669"/>
    <property type="project" value="UniProtKB-KW"/>
</dbReference>
<dbReference type="InterPro" id="IPR027417">
    <property type="entry name" value="P-loop_NTPase"/>
</dbReference>
<reference evidence="7" key="1">
    <citation type="submission" date="2003-07" db="EMBL/GenBank/DDBJ databases">
        <title>Msh5 from Coprinus cinereus.</title>
        <authorList>
            <person name="Celerin M."/>
            <person name="Zolan M.E."/>
        </authorList>
    </citation>
    <scope>NUCLEOTIDE SEQUENCE</scope>
    <source>
        <strain evidence="7">Okayama-7</strain>
    </source>
</reference>
<evidence type="ECO:0000256" key="3">
    <source>
        <dbReference type="ARBA" id="ARBA00022840"/>
    </source>
</evidence>
<dbReference type="GO" id="GO:0140664">
    <property type="term" value="F:ATP-dependent DNA damage sensor activity"/>
    <property type="evidence" value="ECO:0007669"/>
    <property type="project" value="InterPro"/>
</dbReference>